<keyword evidence="3" id="KW-1003">Cell membrane</keyword>
<evidence type="ECO:0000256" key="2">
    <source>
        <dbReference type="ARBA" id="ARBA00022448"/>
    </source>
</evidence>
<feature type="transmembrane region" description="Helical" evidence="8">
    <location>
        <begin position="311"/>
        <end position="336"/>
    </location>
</feature>
<dbReference type="PROSITE" id="PS50928">
    <property type="entry name" value="ABC_TM1"/>
    <property type="match status" value="2"/>
</dbReference>
<dbReference type="AlphaFoldDB" id="A0A3D9KR91"/>
<evidence type="ECO:0000256" key="7">
    <source>
        <dbReference type="ARBA" id="ARBA00023136"/>
    </source>
</evidence>
<evidence type="ECO:0000256" key="1">
    <source>
        <dbReference type="ARBA" id="ARBA00004429"/>
    </source>
</evidence>
<dbReference type="GO" id="GO:0005886">
    <property type="term" value="C:plasma membrane"/>
    <property type="evidence" value="ECO:0007669"/>
    <property type="project" value="UniProtKB-SubCell"/>
</dbReference>
<proteinExistence type="inferred from homology"/>
<evidence type="ECO:0000256" key="6">
    <source>
        <dbReference type="ARBA" id="ARBA00022989"/>
    </source>
</evidence>
<organism evidence="10 11">
    <name type="scientific">Cohnella phaseoli</name>
    <dbReference type="NCBI Taxonomy" id="456490"/>
    <lineage>
        <taxon>Bacteria</taxon>
        <taxon>Bacillati</taxon>
        <taxon>Bacillota</taxon>
        <taxon>Bacilli</taxon>
        <taxon>Bacillales</taxon>
        <taxon>Paenibacillaceae</taxon>
        <taxon>Cohnella</taxon>
    </lineage>
</organism>
<dbReference type="PANTHER" id="PTHR43357:SF3">
    <property type="entry name" value="FE(3+)-TRANSPORT SYSTEM PERMEASE PROTEIN FBPB 2"/>
    <property type="match status" value="1"/>
</dbReference>
<keyword evidence="2 8" id="KW-0813">Transport</keyword>
<feature type="transmembrane region" description="Helical" evidence="8">
    <location>
        <begin position="24"/>
        <end position="44"/>
    </location>
</feature>
<feature type="transmembrane region" description="Helical" evidence="8">
    <location>
        <begin position="157"/>
        <end position="179"/>
    </location>
</feature>
<name>A0A3D9KR91_9BACL</name>
<feature type="transmembrane region" description="Helical" evidence="8">
    <location>
        <begin position="82"/>
        <end position="102"/>
    </location>
</feature>
<evidence type="ECO:0000256" key="4">
    <source>
        <dbReference type="ARBA" id="ARBA00022519"/>
    </source>
</evidence>
<feature type="transmembrane region" description="Helical" evidence="8">
    <location>
        <begin position="401"/>
        <end position="419"/>
    </location>
</feature>
<dbReference type="PANTHER" id="PTHR43357">
    <property type="entry name" value="INNER MEMBRANE ABC TRANSPORTER PERMEASE PROTEIN YDCV"/>
    <property type="match status" value="1"/>
</dbReference>
<evidence type="ECO:0000256" key="5">
    <source>
        <dbReference type="ARBA" id="ARBA00022692"/>
    </source>
</evidence>
<evidence type="ECO:0000313" key="11">
    <source>
        <dbReference type="Proteomes" id="UP000256977"/>
    </source>
</evidence>
<keyword evidence="5 8" id="KW-0812">Transmembrane</keyword>
<feature type="domain" description="ABC transmembrane type-1" evidence="9">
    <location>
        <begin position="363"/>
        <end position="553"/>
    </location>
</feature>
<feature type="transmembrane region" description="Helical" evidence="8">
    <location>
        <begin position="425"/>
        <end position="442"/>
    </location>
</feature>
<dbReference type="InterPro" id="IPR035906">
    <property type="entry name" value="MetI-like_sf"/>
</dbReference>
<dbReference type="Pfam" id="PF00528">
    <property type="entry name" value="BPD_transp_1"/>
    <property type="match status" value="2"/>
</dbReference>
<protein>
    <submittedName>
        <fullName evidence="10">Iron(III) transport system permease protein</fullName>
    </submittedName>
</protein>
<keyword evidence="6 8" id="KW-1133">Transmembrane helix</keyword>
<keyword evidence="4" id="KW-0997">Cell inner membrane</keyword>
<dbReference type="RefSeq" id="WP_116058600.1">
    <property type="nucleotide sequence ID" value="NZ_QRDZ01000001.1"/>
</dbReference>
<dbReference type="Gene3D" id="1.10.3720.10">
    <property type="entry name" value="MetI-like"/>
    <property type="match status" value="2"/>
</dbReference>
<keyword evidence="11" id="KW-1185">Reference proteome</keyword>
<dbReference type="InterPro" id="IPR000515">
    <property type="entry name" value="MetI-like"/>
</dbReference>
<comment type="caution">
    <text evidence="10">The sequence shown here is derived from an EMBL/GenBank/DDBJ whole genome shotgun (WGS) entry which is preliminary data.</text>
</comment>
<dbReference type="OrthoDB" id="57323at2"/>
<evidence type="ECO:0000259" key="9">
    <source>
        <dbReference type="PROSITE" id="PS50928"/>
    </source>
</evidence>
<sequence>MSSPATGPAIGQGGARRRWRKPSFWIIVSASLLALMIVFLVYPFSSLFLKSFYHPETHRPSFVNFIDFFTTPYYFNTLKHSLTVSALTTVLATLIGVPLAYIMTRFNVWGKSIINIMIVLSLLSPPFIGAYSWILLLGRSGFVTKLFEKIGIVLPTIYGFQGMILVFTLKLFPFVYMYVSGALSNMDSSLEEAAENLGMSRIRKLLTLTFPVIVPSISAGAIVVFMTSLADFGTPLLIAEGYKVLPVVVYEEFMSDIGGDVYLASTLSTVIVLCALLVLFVQKYIVSRKNYRMSALRPPAVQKLKLGKRSLLTAIAFTVSLLAVTPQIVVFITSFIKTRGPLFVSGFSLDSYKAIGFKLSKNIANTFYFASIAIVIMVVVGLLLSYVVVRRRSLLSSLLDSLAMFPYVIPGSVLGIGLITAFNKAPLILTGTATIIIVSYVIRKLPFILRSSTAILYQIDPSIEEASISLGVPPMRTFFKTTAVLMLPGLFSGAILSWVQTINELSSTLILFSGKTGTISVAIFTEIFKDSFGTAAALASILSVATVVSLLIFNKFSGGRSVMM</sequence>
<keyword evidence="7 8" id="KW-0472">Membrane</keyword>
<comment type="similarity">
    <text evidence="8">Belongs to the binding-protein-dependent transport system permease family.</text>
</comment>
<feature type="domain" description="ABC transmembrane type-1" evidence="9">
    <location>
        <begin position="78"/>
        <end position="282"/>
    </location>
</feature>
<feature type="transmembrane region" description="Helical" evidence="8">
    <location>
        <begin position="114"/>
        <end position="137"/>
    </location>
</feature>
<feature type="transmembrane region" description="Helical" evidence="8">
    <location>
        <begin position="532"/>
        <end position="553"/>
    </location>
</feature>
<feature type="transmembrane region" description="Helical" evidence="8">
    <location>
        <begin position="367"/>
        <end position="389"/>
    </location>
</feature>
<dbReference type="Proteomes" id="UP000256977">
    <property type="component" value="Unassembled WGS sequence"/>
</dbReference>
<reference evidence="10 11" key="1">
    <citation type="submission" date="2018-07" db="EMBL/GenBank/DDBJ databases">
        <title>Genomic Encyclopedia of Type Strains, Phase III (KMG-III): the genomes of soil and plant-associated and newly described type strains.</title>
        <authorList>
            <person name="Whitman W."/>
        </authorList>
    </citation>
    <scope>NUCLEOTIDE SEQUENCE [LARGE SCALE GENOMIC DNA]</scope>
    <source>
        <strain evidence="10 11">CECT 7287</strain>
    </source>
</reference>
<feature type="transmembrane region" description="Helical" evidence="8">
    <location>
        <begin position="478"/>
        <end position="499"/>
    </location>
</feature>
<dbReference type="SUPFAM" id="SSF161098">
    <property type="entry name" value="MetI-like"/>
    <property type="match status" value="2"/>
</dbReference>
<evidence type="ECO:0000256" key="8">
    <source>
        <dbReference type="RuleBase" id="RU363032"/>
    </source>
</evidence>
<gene>
    <name evidence="10" type="ORF">DFP98_101108</name>
</gene>
<dbReference type="EMBL" id="QRDZ01000001">
    <property type="protein sequence ID" value="RED89137.1"/>
    <property type="molecule type" value="Genomic_DNA"/>
</dbReference>
<dbReference type="GO" id="GO:0055085">
    <property type="term" value="P:transmembrane transport"/>
    <property type="evidence" value="ECO:0007669"/>
    <property type="project" value="InterPro"/>
</dbReference>
<comment type="subcellular location">
    <subcellularLocation>
        <location evidence="1">Cell inner membrane</location>
        <topology evidence="1">Multi-pass membrane protein</topology>
    </subcellularLocation>
    <subcellularLocation>
        <location evidence="8">Cell membrane</location>
        <topology evidence="8">Multi-pass membrane protein</topology>
    </subcellularLocation>
</comment>
<evidence type="ECO:0000313" key="10">
    <source>
        <dbReference type="EMBL" id="RED89137.1"/>
    </source>
</evidence>
<feature type="transmembrane region" description="Helical" evidence="8">
    <location>
        <begin position="205"/>
        <end position="226"/>
    </location>
</feature>
<dbReference type="CDD" id="cd06261">
    <property type="entry name" value="TM_PBP2"/>
    <property type="match status" value="2"/>
</dbReference>
<feature type="transmembrane region" description="Helical" evidence="8">
    <location>
        <begin position="261"/>
        <end position="281"/>
    </location>
</feature>
<accession>A0A3D9KR91</accession>
<evidence type="ECO:0000256" key="3">
    <source>
        <dbReference type="ARBA" id="ARBA00022475"/>
    </source>
</evidence>